<comment type="caution">
    <text evidence="1">The sequence shown here is derived from an EMBL/GenBank/DDBJ whole genome shotgun (WGS) entry which is preliminary data.</text>
</comment>
<proteinExistence type="predicted"/>
<evidence type="ECO:0000313" key="2">
    <source>
        <dbReference type="Proteomes" id="UP000250572"/>
    </source>
</evidence>
<sequence length="106" mass="11944">MIQGTSDRPSPWARSLSHEPEQMLVLPANHRRPAKAKANRERVLIRHMESRAYGALPPLRDHYWTVGGSIVSTKGAAWMSRFLGRLCCISHDRLGLRDLVSATKDV</sequence>
<reference evidence="1 2" key="1">
    <citation type="journal article" date="2018" name="G3 (Bethesda)">
        <title>A High-Quality Reference Genome for the Invasive Mosquitofish Gambusia affinis Using a Chicago Library.</title>
        <authorList>
            <person name="Hoffberg S.L."/>
            <person name="Troendle N.J."/>
            <person name="Glenn T.C."/>
            <person name="Mahmud O."/>
            <person name="Louha S."/>
            <person name="Chalopin D."/>
            <person name="Bennetzen J.L."/>
            <person name="Mauricio R."/>
        </authorList>
    </citation>
    <scope>NUCLEOTIDE SEQUENCE [LARGE SCALE GENOMIC DNA]</scope>
    <source>
        <strain evidence="1">NE01/NJP1002.9</strain>
        <tissue evidence="1">Muscle</tissue>
    </source>
</reference>
<dbReference type="AlphaFoldDB" id="A0A315VHU5"/>
<dbReference type="EMBL" id="NHOQ01001678">
    <property type="protein sequence ID" value="PWA22879.1"/>
    <property type="molecule type" value="Genomic_DNA"/>
</dbReference>
<gene>
    <name evidence="1" type="ORF">CCH79_00001954</name>
</gene>
<evidence type="ECO:0000313" key="1">
    <source>
        <dbReference type="EMBL" id="PWA22879.1"/>
    </source>
</evidence>
<dbReference type="Proteomes" id="UP000250572">
    <property type="component" value="Unassembled WGS sequence"/>
</dbReference>
<organism evidence="1 2">
    <name type="scientific">Gambusia affinis</name>
    <name type="common">Western mosquitofish</name>
    <name type="synonym">Heterandria affinis</name>
    <dbReference type="NCBI Taxonomy" id="33528"/>
    <lineage>
        <taxon>Eukaryota</taxon>
        <taxon>Metazoa</taxon>
        <taxon>Chordata</taxon>
        <taxon>Craniata</taxon>
        <taxon>Vertebrata</taxon>
        <taxon>Euteleostomi</taxon>
        <taxon>Actinopterygii</taxon>
        <taxon>Neopterygii</taxon>
        <taxon>Teleostei</taxon>
        <taxon>Neoteleostei</taxon>
        <taxon>Acanthomorphata</taxon>
        <taxon>Ovalentaria</taxon>
        <taxon>Atherinomorphae</taxon>
        <taxon>Cyprinodontiformes</taxon>
        <taxon>Poeciliidae</taxon>
        <taxon>Poeciliinae</taxon>
        <taxon>Gambusia</taxon>
    </lineage>
</organism>
<protein>
    <submittedName>
        <fullName evidence="1">Uncharacterized protein</fullName>
    </submittedName>
</protein>
<name>A0A315VHU5_GAMAF</name>
<accession>A0A315VHU5</accession>
<keyword evidence="2" id="KW-1185">Reference proteome</keyword>